<gene>
    <name evidence="1" type="ORF">METZ01_LOCUS302960</name>
</gene>
<evidence type="ECO:0000313" key="1">
    <source>
        <dbReference type="EMBL" id="SVC50106.1"/>
    </source>
</evidence>
<organism evidence="1">
    <name type="scientific">marine metagenome</name>
    <dbReference type="NCBI Taxonomy" id="408172"/>
    <lineage>
        <taxon>unclassified sequences</taxon>
        <taxon>metagenomes</taxon>
        <taxon>ecological metagenomes</taxon>
    </lineage>
</organism>
<proteinExistence type="predicted"/>
<name>A0A382MMY1_9ZZZZ</name>
<feature type="non-terminal residue" evidence="1">
    <location>
        <position position="1"/>
    </location>
</feature>
<reference evidence="1" key="1">
    <citation type="submission" date="2018-05" db="EMBL/GenBank/DDBJ databases">
        <authorList>
            <person name="Lanie J.A."/>
            <person name="Ng W.-L."/>
            <person name="Kazmierczak K.M."/>
            <person name="Andrzejewski T.M."/>
            <person name="Davidsen T.M."/>
            <person name="Wayne K.J."/>
            <person name="Tettelin H."/>
            <person name="Glass J.I."/>
            <person name="Rusch D."/>
            <person name="Podicherti R."/>
            <person name="Tsui H.-C.T."/>
            <person name="Winkler M.E."/>
        </authorList>
    </citation>
    <scope>NUCLEOTIDE SEQUENCE</scope>
</reference>
<dbReference type="AlphaFoldDB" id="A0A382MMY1"/>
<dbReference type="EMBL" id="UINC01094670">
    <property type="protein sequence ID" value="SVC50106.1"/>
    <property type="molecule type" value="Genomic_DNA"/>
</dbReference>
<dbReference type="InterPro" id="IPR029063">
    <property type="entry name" value="SAM-dependent_MTases_sf"/>
</dbReference>
<dbReference type="Gene3D" id="3.40.50.150">
    <property type="entry name" value="Vaccinia Virus protein VP39"/>
    <property type="match status" value="1"/>
</dbReference>
<accession>A0A382MMY1</accession>
<dbReference type="SUPFAM" id="SSF53335">
    <property type="entry name" value="S-adenosyl-L-methionine-dependent methyltransferases"/>
    <property type="match status" value="1"/>
</dbReference>
<feature type="non-terminal residue" evidence="1">
    <location>
        <position position="381"/>
    </location>
</feature>
<sequence>GLEERTILASMRREARLISNIFRINQLAKLMGKESSRTSKIEDFWSSTFPQSVSTDLEEFCSNFVKNVVKFRSLQPKFRPGHRVEGAWQYYLDFGGSETALVGGHGSEGVVFKEGSRATKVFHEGVSLTEENMAILTELSTEKKQIKCLPKNLKIGQFPYRTILSHDWVEGEHPTRQISSRPWLELLRECRDNEIVFWNLKPQNVILTKEGDLVNIDLGRDLKPFTENDWSSMVRKGYLCWKYWDREDLRYLLSRSIRDTNPATFPELEGIDWFYSSIEILDKSELHDPWLLDIISRHPPGKLLDWGCGNGRLTGAIANLGHTIDAFDPETGFKQRVDSSIGVSWIDGSESISNSTYDIALASLVLCVIEDNREASSTLAT</sequence>
<protein>
    <submittedName>
        <fullName evidence="1">Uncharacterized protein</fullName>
    </submittedName>
</protein>